<organism evidence="10 11">
    <name type="scientific">Pseudoleptotrichia goodfellowii F0264</name>
    <dbReference type="NCBI Taxonomy" id="596323"/>
    <lineage>
        <taxon>Bacteria</taxon>
        <taxon>Fusobacteriati</taxon>
        <taxon>Fusobacteriota</taxon>
        <taxon>Fusobacteriia</taxon>
        <taxon>Fusobacteriales</taxon>
        <taxon>Leptotrichiaceae</taxon>
        <taxon>Pseudoleptotrichia</taxon>
    </lineage>
</organism>
<dbReference type="InterPro" id="IPR000905">
    <property type="entry name" value="Gcp-like_dom"/>
</dbReference>
<dbReference type="FunFam" id="3.30.420.40:FF:000040">
    <property type="entry name" value="tRNA N6-adenosine threonylcarbamoyltransferase"/>
    <property type="match status" value="1"/>
</dbReference>
<dbReference type="Pfam" id="PF00814">
    <property type="entry name" value="TsaD"/>
    <property type="match status" value="1"/>
</dbReference>
<dbReference type="Gene3D" id="3.30.420.40">
    <property type="match status" value="2"/>
</dbReference>
<protein>
    <recommendedName>
        <fullName evidence="8">tRNA N6-adenosine threonylcarbamoyltransferase</fullName>
        <ecNumber evidence="8">2.3.1.234</ecNumber>
    </recommendedName>
    <alternativeName>
        <fullName evidence="8">N6-L-threonylcarbamoyladenine synthase</fullName>
        <shortName evidence="8">t(6)A synthase</shortName>
    </alternativeName>
    <alternativeName>
        <fullName evidence="8">t(6)A37 threonylcarbamoyladenosine biosynthesis protein TsaD</fullName>
    </alternativeName>
    <alternativeName>
        <fullName evidence="8">tRNA threonylcarbamoyladenosine biosynthesis protein TsaD</fullName>
    </alternativeName>
</protein>
<evidence type="ECO:0000256" key="8">
    <source>
        <dbReference type="HAMAP-Rule" id="MF_01445"/>
    </source>
</evidence>
<dbReference type="SUPFAM" id="SSF53067">
    <property type="entry name" value="Actin-like ATPase domain"/>
    <property type="match status" value="1"/>
</dbReference>
<name>D0GKV3_9FUSO</name>
<feature type="binding site" evidence="8">
    <location>
        <position position="296"/>
    </location>
    <ligand>
        <name>Fe cation</name>
        <dbReference type="ChEBI" id="CHEBI:24875"/>
    </ligand>
</feature>
<reference evidence="10 11" key="1">
    <citation type="submission" date="2009-10" db="EMBL/GenBank/DDBJ databases">
        <authorList>
            <person name="Harkins D.M."/>
            <person name="Madupu R."/>
            <person name="Durkin A.S."/>
            <person name="Torralba M."/>
            <person name="Methe B."/>
            <person name="Sutton G.G."/>
            <person name="Strausberg R.L."/>
            <person name="Nelson K.E."/>
        </authorList>
    </citation>
    <scope>NUCLEOTIDE SEQUENCE [LARGE SCALE GENOMIC DNA]</scope>
    <source>
        <strain evidence="10 11">F0264</strain>
    </source>
</reference>
<evidence type="ECO:0000256" key="2">
    <source>
        <dbReference type="ARBA" id="ARBA00022679"/>
    </source>
</evidence>
<evidence type="ECO:0000256" key="6">
    <source>
        <dbReference type="ARBA" id="ARBA00023315"/>
    </source>
</evidence>
<dbReference type="GO" id="GO:0008233">
    <property type="term" value="F:peptidase activity"/>
    <property type="evidence" value="ECO:0007669"/>
    <property type="project" value="UniProtKB-KW"/>
</dbReference>
<dbReference type="AlphaFoldDB" id="D0GKV3"/>
<comment type="catalytic activity">
    <reaction evidence="7 8">
        <text>L-threonylcarbamoyladenylate + adenosine(37) in tRNA = N(6)-L-threonylcarbamoyladenosine(37) in tRNA + AMP + H(+)</text>
        <dbReference type="Rhea" id="RHEA:37059"/>
        <dbReference type="Rhea" id="RHEA-COMP:10162"/>
        <dbReference type="Rhea" id="RHEA-COMP:10163"/>
        <dbReference type="ChEBI" id="CHEBI:15378"/>
        <dbReference type="ChEBI" id="CHEBI:73682"/>
        <dbReference type="ChEBI" id="CHEBI:74411"/>
        <dbReference type="ChEBI" id="CHEBI:74418"/>
        <dbReference type="ChEBI" id="CHEBI:456215"/>
        <dbReference type="EC" id="2.3.1.234"/>
    </reaction>
</comment>
<feature type="binding site" evidence="8">
    <location>
        <begin position="133"/>
        <end position="137"/>
    </location>
    <ligand>
        <name>substrate</name>
    </ligand>
</feature>
<comment type="caution">
    <text evidence="10">The sequence shown here is derived from an EMBL/GenBank/DDBJ whole genome shotgun (WGS) entry which is preliminary data.</text>
</comment>
<dbReference type="InterPro" id="IPR022450">
    <property type="entry name" value="TsaD"/>
</dbReference>
<feature type="binding site" evidence="8">
    <location>
        <position position="111"/>
    </location>
    <ligand>
        <name>Fe cation</name>
        <dbReference type="ChEBI" id="CHEBI:24875"/>
    </ligand>
</feature>
<dbReference type="eggNOG" id="COG0533">
    <property type="taxonomic scope" value="Bacteria"/>
</dbReference>
<dbReference type="InterPro" id="IPR017861">
    <property type="entry name" value="KAE1/TsaD"/>
</dbReference>
<dbReference type="NCBIfam" id="TIGR00329">
    <property type="entry name" value="gcp_kae1"/>
    <property type="match status" value="1"/>
</dbReference>
<dbReference type="EC" id="2.3.1.234" evidence="8"/>
<keyword evidence="6 8" id="KW-0012">Acyltransferase</keyword>
<proteinExistence type="inferred from homology"/>
<keyword evidence="10" id="KW-0645">Protease</keyword>
<dbReference type="EMBL" id="ADAD01000095">
    <property type="protein sequence ID" value="EEY35278.1"/>
    <property type="molecule type" value="Genomic_DNA"/>
</dbReference>
<keyword evidence="10" id="KW-0378">Hydrolase</keyword>
<dbReference type="GO" id="GO:0005506">
    <property type="term" value="F:iron ion binding"/>
    <property type="evidence" value="ECO:0007669"/>
    <property type="project" value="UniProtKB-UniRule"/>
</dbReference>
<dbReference type="PANTHER" id="PTHR11735:SF6">
    <property type="entry name" value="TRNA N6-ADENOSINE THREONYLCARBAMOYLTRANSFERASE, MITOCHONDRIAL"/>
    <property type="match status" value="1"/>
</dbReference>
<dbReference type="GO" id="GO:0005737">
    <property type="term" value="C:cytoplasm"/>
    <property type="evidence" value="ECO:0007669"/>
    <property type="project" value="UniProtKB-SubCell"/>
</dbReference>
<keyword evidence="1 8" id="KW-0963">Cytoplasm</keyword>
<dbReference type="InterPro" id="IPR043129">
    <property type="entry name" value="ATPase_NBD"/>
</dbReference>
<dbReference type="HAMAP" id="MF_01445">
    <property type="entry name" value="TsaD"/>
    <property type="match status" value="1"/>
</dbReference>
<gene>
    <name evidence="8" type="primary">tsaD</name>
    <name evidence="10" type="ORF">HMPREF0554_0071</name>
</gene>
<evidence type="ECO:0000259" key="9">
    <source>
        <dbReference type="Pfam" id="PF00814"/>
    </source>
</evidence>
<dbReference type="Proteomes" id="UP000004226">
    <property type="component" value="Unassembled WGS sequence"/>
</dbReference>
<keyword evidence="3 8" id="KW-0819">tRNA processing</keyword>
<accession>D0GKV3</accession>
<feature type="binding site" evidence="8">
    <location>
        <position position="115"/>
    </location>
    <ligand>
        <name>Fe cation</name>
        <dbReference type="ChEBI" id="CHEBI:24875"/>
    </ligand>
</feature>
<dbReference type="GO" id="GO:0061711">
    <property type="term" value="F:tRNA N(6)-L-threonylcarbamoyladenine synthase activity"/>
    <property type="evidence" value="ECO:0007669"/>
    <property type="project" value="UniProtKB-EC"/>
</dbReference>
<comment type="cofactor">
    <cofactor evidence="8">
        <name>Fe(2+)</name>
        <dbReference type="ChEBI" id="CHEBI:29033"/>
    </cofactor>
    <text evidence="8">Binds 1 Fe(2+) ion per subunit.</text>
</comment>
<dbReference type="PANTHER" id="PTHR11735">
    <property type="entry name" value="TRNA N6-ADENOSINE THREONYLCARBAMOYLTRANSFERASE"/>
    <property type="match status" value="1"/>
</dbReference>
<keyword evidence="4 8" id="KW-0479">Metal-binding</keyword>
<dbReference type="FunFam" id="3.30.420.40:FF:000012">
    <property type="entry name" value="tRNA N6-adenosine threonylcarbamoyltransferase"/>
    <property type="match status" value="1"/>
</dbReference>
<feature type="binding site" evidence="8">
    <location>
        <position position="166"/>
    </location>
    <ligand>
        <name>substrate</name>
    </ligand>
</feature>
<feature type="domain" description="Gcp-like" evidence="9">
    <location>
        <begin position="23"/>
        <end position="302"/>
    </location>
</feature>
<dbReference type="CDD" id="cd24133">
    <property type="entry name" value="ASKHA_NBD_TsaD_bac"/>
    <property type="match status" value="1"/>
</dbReference>
<evidence type="ECO:0000256" key="7">
    <source>
        <dbReference type="ARBA" id="ARBA00048117"/>
    </source>
</evidence>
<comment type="subcellular location">
    <subcellularLocation>
        <location evidence="8">Cytoplasm</location>
    </subcellularLocation>
</comment>
<keyword evidence="5 8" id="KW-0408">Iron</keyword>
<feature type="binding site" evidence="8">
    <location>
        <position position="179"/>
    </location>
    <ligand>
        <name>substrate</name>
    </ligand>
</feature>
<evidence type="ECO:0000256" key="3">
    <source>
        <dbReference type="ARBA" id="ARBA00022694"/>
    </source>
</evidence>
<dbReference type="PRINTS" id="PR00789">
    <property type="entry name" value="OSIALOPTASE"/>
</dbReference>
<comment type="similarity">
    <text evidence="8">Belongs to the KAE1 / TsaD family.</text>
</comment>
<dbReference type="GO" id="GO:0006508">
    <property type="term" value="P:proteolysis"/>
    <property type="evidence" value="ECO:0007669"/>
    <property type="project" value="UniProtKB-KW"/>
</dbReference>
<comment type="function">
    <text evidence="8">Required for the formation of a threonylcarbamoyl group on adenosine at position 37 (t(6)A37) in tRNAs that read codons beginning with adenine. Is involved in the transfer of the threonylcarbamoyl moiety of threonylcarbamoyl-AMP (TC-AMP) to the N6 group of A37, together with TsaE and TsaB. TsaD likely plays a direct catalytic role in this reaction.</text>
</comment>
<evidence type="ECO:0000256" key="4">
    <source>
        <dbReference type="ARBA" id="ARBA00022723"/>
    </source>
</evidence>
<dbReference type="GO" id="GO:0002949">
    <property type="term" value="P:tRNA threonylcarbamoyladenosine modification"/>
    <property type="evidence" value="ECO:0007669"/>
    <property type="project" value="UniProtKB-UniRule"/>
</dbReference>
<evidence type="ECO:0000256" key="1">
    <source>
        <dbReference type="ARBA" id="ARBA00022490"/>
    </source>
</evidence>
<evidence type="ECO:0000313" key="11">
    <source>
        <dbReference type="Proteomes" id="UP000004226"/>
    </source>
</evidence>
<dbReference type="NCBIfam" id="TIGR03723">
    <property type="entry name" value="T6A_TsaD_YgjD"/>
    <property type="match status" value="1"/>
</dbReference>
<keyword evidence="11" id="KW-1185">Reference proteome</keyword>
<dbReference type="RefSeq" id="WP_006807106.1">
    <property type="nucleotide sequence ID" value="NZ_ADAD01000095.1"/>
</dbReference>
<feature type="binding site" evidence="8">
    <location>
        <position position="183"/>
    </location>
    <ligand>
        <name>substrate</name>
    </ligand>
</feature>
<evidence type="ECO:0000313" key="10">
    <source>
        <dbReference type="EMBL" id="EEY35278.1"/>
    </source>
</evidence>
<sequence>MKILAFETSCDETSVAVVENGKNVLSNIISSQIDIHKEYGGVVPEIASRHHIENILPVFNEAMEKAECTLKDIDYIAVTNTPGLIGSLLVGLMFAKSLSYSNDIPVIPVNHIDGHIFSSFIENDIKLPAISLVVSGGHTNLYYINENLETELIGETLDDAVGESYDKVARILDLPYPGGPEIEKISTFGEDTLKIKKPDVDNFDFSFSGIKTYVTNFVNREKMKNHKINKEDIAKSFQETVVKVLYDKVIKALAEKKVKTVLVAGGVSANKRLREKFKELPENVEIHFPKFEYCTDNGAMIGAAAYYKLKNKKSFEKNKYDIDAESTKEKNRK</sequence>
<evidence type="ECO:0000256" key="5">
    <source>
        <dbReference type="ARBA" id="ARBA00023004"/>
    </source>
</evidence>
<keyword evidence="2 8" id="KW-0808">Transferase</keyword>
<feature type="binding site" evidence="8">
    <location>
        <position position="270"/>
    </location>
    <ligand>
        <name>substrate</name>
    </ligand>
</feature>